<dbReference type="Gene3D" id="3.40.50.1820">
    <property type="entry name" value="alpha/beta hydrolase"/>
    <property type="match status" value="1"/>
</dbReference>
<keyword evidence="3" id="KW-1185">Reference proteome</keyword>
<feature type="domain" description="AB hydrolase-1" evidence="1">
    <location>
        <begin position="36"/>
        <end position="274"/>
    </location>
</feature>
<protein>
    <recommendedName>
        <fullName evidence="1">AB hydrolase-1 domain-containing protein</fullName>
    </recommendedName>
</protein>
<proteinExistence type="predicted"/>
<dbReference type="InterPro" id="IPR029058">
    <property type="entry name" value="AB_hydrolase_fold"/>
</dbReference>
<dbReference type="SUPFAM" id="SSF53474">
    <property type="entry name" value="alpha/beta-Hydrolases"/>
    <property type="match status" value="1"/>
</dbReference>
<dbReference type="EMBL" id="JADGJQ010000147">
    <property type="protein sequence ID" value="KAJ3167213.1"/>
    <property type="molecule type" value="Genomic_DNA"/>
</dbReference>
<evidence type="ECO:0000313" key="3">
    <source>
        <dbReference type="Proteomes" id="UP001212152"/>
    </source>
</evidence>
<accession>A0AAD5XLQ7</accession>
<dbReference type="PANTHER" id="PTHR43433">
    <property type="entry name" value="HYDROLASE, ALPHA/BETA FOLD FAMILY PROTEIN"/>
    <property type="match status" value="1"/>
</dbReference>
<dbReference type="InterPro" id="IPR050471">
    <property type="entry name" value="AB_hydrolase"/>
</dbReference>
<dbReference type="Pfam" id="PF00561">
    <property type="entry name" value="Abhydrolase_1"/>
    <property type="match status" value="1"/>
</dbReference>
<dbReference type="AlphaFoldDB" id="A0AAD5XLQ7"/>
<gene>
    <name evidence="2" type="ORF">HDU87_001724</name>
</gene>
<dbReference type="InterPro" id="IPR000073">
    <property type="entry name" value="AB_hydrolase_1"/>
</dbReference>
<feature type="non-terminal residue" evidence="2">
    <location>
        <position position="1"/>
    </location>
</feature>
<evidence type="ECO:0000313" key="2">
    <source>
        <dbReference type="EMBL" id="KAJ3167213.1"/>
    </source>
</evidence>
<dbReference type="PANTHER" id="PTHR43433:SF5">
    <property type="entry name" value="AB HYDROLASE-1 DOMAIN-CONTAINING PROTEIN"/>
    <property type="match status" value="1"/>
</dbReference>
<dbReference type="Proteomes" id="UP001212152">
    <property type="component" value="Unassembled WGS sequence"/>
</dbReference>
<evidence type="ECO:0000259" key="1">
    <source>
        <dbReference type="Pfam" id="PF00561"/>
    </source>
</evidence>
<sequence length="322" mass="34433">MTASPASKFAAVAEGRPSGGPYKICYELHGQGPNKVLLVMGLSGSLRAWDTTVQQLLARGGYEVCIFDNRGIGHSDAPGPGYTVKDMAQDAFELLQHLGWTRNVFVAGVSMGGMITQELVLLAPEGTFAAIVLISTHAGRTIPPLSTIFTFAGVLFGPQKSETEGFDTYCNLVFALPWLDQEAPGYKSNREMMHAHLKATMAEKGMQSKQGRDGQMAAIRGHYVSAAKLKKIGQLGVPVLVMTGTEDALIRPKNSHYIAKSIGCPIEVFERAGHGLAQERPHRFHELLTGTFAKSRAFVAVPHTPGEDSAVAAADVPISASS</sequence>
<organism evidence="2 3">
    <name type="scientific">Geranomyces variabilis</name>
    <dbReference type="NCBI Taxonomy" id="109894"/>
    <lineage>
        <taxon>Eukaryota</taxon>
        <taxon>Fungi</taxon>
        <taxon>Fungi incertae sedis</taxon>
        <taxon>Chytridiomycota</taxon>
        <taxon>Chytridiomycota incertae sedis</taxon>
        <taxon>Chytridiomycetes</taxon>
        <taxon>Spizellomycetales</taxon>
        <taxon>Powellomycetaceae</taxon>
        <taxon>Geranomyces</taxon>
    </lineage>
</organism>
<name>A0AAD5XLQ7_9FUNG</name>
<comment type="caution">
    <text evidence="2">The sequence shown here is derived from an EMBL/GenBank/DDBJ whole genome shotgun (WGS) entry which is preliminary data.</text>
</comment>
<reference evidence="2" key="1">
    <citation type="submission" date="2020-05" db="EMBL/GenBank/DDBJ databases">
        <title>Phylogenomic resolution of chytrid fungi.</title>
        <authorList>
            <person name="Stajich J.E."/>
            <person name="Amses K."/>
            <person name="Simmons R."/>
            <person name="Seto K."/>
            <person name="Myers J."/>
            <person name="Bonds A."/>
            <person name="Quandt C.A."/>
            <person name="Barry K."/>
            <person name="Liu P."/>
            <person name="Grigoriev I."/>
            <person name="Longcore J.E."/>
            <person name="James T.Y."/>
        </authorList>
    </citation>
    <scope>NUCLEOTIDE SEQUENCE</scope>
    <source>
        <strain evidence="2">JEL0379</strain>
    </source>
</reference>